<accession>A0A8J9YLQ1</accession>
<keyword evidence="3" id="KW-1185">Reference proteome</keyword>
<keyword evidence="1" id="KW-0812">Transmembrane</keyword>
<dbReference type="OrthoDB" id="6157510at2759"/>
<keyword evidence="1" id="KW-1133">Transmembrane helix</keyword>
<feature type="transmembrane region" description="Helical" evidence="1">
    <location>
        <begin position="101"/>
        <end position="120"/>
    </location>
</feature>
<dbReference type="Proteomes" id="UP000838412">
    <property type="component" value="Chromosome 1"/>
</dbReference>
<feature type="transmembrane region" description="Helical" evidence="1">
    <location>
        <begin position="141"/>
        <end position="162"/>
    </location>
</feature>
<protein>
    <submittedName>
        <fullName evidence="2">Hypp47 protein</fullName>
    </submittedName>
</protein>
<sequence length="223" mass="24221">MTTEKDVEALATNFDTEEPPTYGAVDGQKDDVPPSYSSLYGEIKKASEESDGNVDFAKKASALIAGSIGCTIGMGFMLALPIAYIVIGAMYLHDCTIQRMIPIYLIVMGAFSAAKNLMSLGERSRNHREDQSEKNANPNPLDGLFGCFILAWFIAGNVWIYSVYTTVNMSDSSDANYCQPTLYLFAFWATTVTYIFLGLMMCCCCGAAIVFGSAAARSENSQT</sequence>
<dbReference type="AlphaFoldDB" id="A0A8J9YLQ1"/>
<gene>
    <name evidence="2" type="primary">Hypp47</name>
    <name evidence="2" type="ORF">BLAG_LOCUS101</name>
</gene>
<dbReference type="PANTHER" id="PTHR33444">
    <property type="entry name" value="SI:DKEY-19B23.12-RELATED"/>
    <property type="match status" value="1"/>
</dbReference>
<evidence type="ECO:0000313" key="3">
    <source>
        <dbReference type="Proteomes" id="UP000838412"/>
    </source>
</evidence>
<dbReference type="EMBL" id="OV696686">
    <property type="protein sequence ID" value="CAH1225045.1"/>
    <property type="molecule type" value="Genomic_DNA"/>
</dbReference>
<dbReference type="InterPro" id="IPR040350">
    <property type="entry name" value="TMEM272"/>
</dbReference>
<evidence type="ECO:0000256" key="1">
    <source>
        <dbReference type="SAM" id="Phobius"/>
    </source>
</evidence>
<evidence type="ECO:0000313" key="2">
    <source>
        <dbReference type="EMBL" id="CAH1225045.1"/>
    </source>
</evidence>
<reference evidence="2" key="1">
    <citation type="submission" date="2022-01" db="EMBL/GenBank/DDBJ databases">
        <authorList>
            <person name="Braso-Vives M."/>
        </authorList>
    </citation>
    <scope>NUCLEOTIDE SEQUENCE</scope>
</reference>
<dbReference type="PANTHER" id="PTHR33444:SF2">
    <property type="entry name" value="MARVEL DOMAIN-CONTAINING PROTEIN"/>
    <property type="match status" value="1"/>
</dbReference>
<name>A0A8J9YLQ1_BRALA</name>
<keyword evidence="1" id="KW-0472">Membrane</keyword>
<feature type="transmembrane region" description="Helical" evidence="1">
    <location>
        <begin position="182"/>
        <end position="211"/>
    </location>
</feature>
<organism evidence="2 3">
    <name type="scientific">Branchiostoma lanceolatum</name>
    <name type="common">Common lancelet</name>
    <name type="synonym">Amphioxus lanceolatum</name>
    <dbReference type="NCBI Taxonomy" id="7740"/>
    <lineage>
        <taxon>Eukaryota</taxon>
        <taxon>Metazoa</taxon>
        <taxon>Chordata</taxon>
        <taxon>Cephalochordata</taxon>
        <taxon>Leptocardii</taxon>
        <taxon>Amphioxiformes</taxon>
        <taxon>Branchiostomatidae</taxon>
        <taxon>Branchiostoma</taxon>
    </lineage>
</organism>
<feature type="transmembrane region" description="Helical" evidence="1">
    <location>
        <begin position="62"/>
        <end position="89"/>
    </location>
</feature>
<proteinExistence type="predicted"/>